<keyword evidence="3" id="KW-1185">Reference proteome</keyword>
<proteinExistence type="predicted"/>
<dbReference type="SUPFAM" id="SSF56601">
    <property type="entry name" value="beta-lactamase/transpeptidase-like"/>
    <property type="match status" value="1"/>
</dbReference>
<evidence type="ECO:0000313" key="2">
    <source>
        <dbReference type="EMBL" id="GAT17990.1"/>
    </source>
</evidence>
<dbReference type="InterPro" id="IPR012338">
    <property type="entry name" value="Beta-lactam/transpept-like"/>
</dbReference>
<dbReference type="PANTHER" id="PTHR35333:SF3">
    <property type="entry name" value="BETA-LACTAMASE-TYPE TRANSPEPTIDASE FOLD CONTAINING PROTEIN"/>
    <property type="match status" value="1"/>
</dbReference>
<sequence length="311" mass="33666">MGRHYRSTKSHLPLLLFIISAITLFLGAGLINTSVHAAPTQKEVTSQQSAVKQRLQKYVNSVSKDGTVSVSFYNLGASSTTSAGSSNSAGFYKAGQLAVGSPNAHKAYTSASTYKMFIVTNVLSRIDAGTLDKSILNSSGFQEMIVHSQNDFAEGYLNSYGLNNMNNFVKQQGWYSHPFVANQAAKTTSATLVSVMRKLDQSRYPFDNAANRSQVLSLMGRQVYRSGIPAGAAQATPGSTVTNKVGWLWSYNNDAGIVTLPNGQRYAIAIMTHGHGQHGFSGFPKIAKITKNVQNIVYGQTTTKQVNQLYN</sequence>
<dbReference type="GO" id="GO:0008800">
    <property type="term" value="F:beta-lactamase activity"/>
    <property type="evidence" value="ECO:0007669"/>
    <property type="project" value="InterPro"/>
</dbReference>
<dbReference type="STRING" id="1302250.GCA_001313225_00353"/>
<dbReference type="OrthoDB" id="2323322at2"/>
<reference evidence="2 3" key="1">
    <citation type="submission" date="2015-11" db="EMBL/GenBank/DDBJ databases">
        <title>Draft genome sequences of new species of the genus Lactobacillus isolated from orchardgrass silage.</title>
        <authorList>
            <person name="Tohno M."/>
            <person name="Tanizawa Y."/>
            <person name="Arita M."/>
        </authorList>
    </citation>
    <scope>NUCLEOTIDE SEQUENCE [LARGE SCALE GENOMIC DNA]</scope>
    <source>
        <strain evidence="2 3">IWT126</strain>
    </source>
</reference>
<dbReference type="GO" id="GO:0046677">
    <property type="term" value="P:response to antibiotic"/>
    <property type="evidence" value="ECO:0007669"/>
    <property type="project" value="InterPro"/>
</dbReference>
<dbReference type="Pfam" id="PF13354">
    <property type="entry name" value="Beta-lactamase2"/>
    <property type="match status" value="1"/>
</dbReference>
<dbReference type="GO" id="GO:0030655">
    <property type="term" value="P:beta-lactam antibiotic catabolic process"/>
    <property type="evidence" value="ECO:0007669"/>
    <property type="project" value="InterPro"/>
</dbReference>
<dbReference type="InterPro" id="IPR000871">
    <property type="entry name" value="Beta-lactam_class-A"/>
</dbReference>
<protein>
    <submittedName>
        <fullName evidence="2">Beta-lactamase class A</fullName>
    </submittedName>
</protein>
<dbReference type="Proteomes" id="UP000198402">
    <property type="component" value="Unassembled WGS sequence"/>
</dbReference>
<dbReference type="EMBL" id="BCMG01000001">
    <property type="protein sequence ID" value="GAT17990.1"/>
    <property type="molecule type" value="Genomic_DNA"/>
</dbReference>
<evidence type="ECO:0000259" key="1">
    <source>
        <dbReference type="Pfam" id="PF13354"/>
    </source>
</evidence>
<dbReference type="AlphaFoldDB" id="A0A1Z5H3X2"/>
<dbReference type="InterPro" id="IPR045155">
    <property type="entry name" value="Beta-lactam_cat"/>
</dbReference>
<comment type="caution">
    <text evidence="2">The sequence shown here is derived from an EMBL/GenBank/DDBJ whole genome shotgun (WGS) entry which is preliminary data.</text>
</comment>
<evidence type="ECO:0000313" key="3">
    <source>
        <dbReference type="Proteomes" id="UP000198402"/>
    </source>
</evidence>
<organism evidence="2 3">
    <name type="scientific">Secundilactobacillus silagei JCM 19001</name>
    <dbReference type="NCBI Taxonomy" id="1302250"/>
    <lineage>
        <taxon>Bacteria</taxon>
        <taxon>Bacillati</taxon>
        <taxon>Bacillota</taxon>
        <taxon>Bacilli</taxon>
        <taxon>Lactobacillales</taxon>
        <taxon>Lactobacillaceae</taxon>
        <taxon>Secundilactobacillus</taxon>
    </lineage>
</organism>
<name>A0A1Z5H3X2_9LACO</name>
<feature type="domain" description="Beta-lactamase class A catalytic" evidence="1">
    <location>
        <begin position="144"/>
        <end position="272"/>
    </location>
</feature>
<dbReference type="Gene3D" id="3.40.710.10">
    <property type="entry name" value="DD-peptidase/beta-lactamase superfamily"/>
    <property type="match status" value="1"/>
</dbReference>
<accession>A0A1Z5H3X2</accession>
<dbReference type="RefSeq" id="WP_089136079.1">
    <property type="nucleotide sequence ID" value="NZ_BCMG01000001.1"/>
</dbReference>
<gene>
    <name evidence="2" type="ORF">IWT126_00247</name>
</gene>
<dbReference type="PANTHER" id="PTHR35333">
    <property type="entry name" value="BETA-LACTAMASE"/>
    <property type="match status" value="1"/>
</dbReference>